<evidence type="ECO:0000259" key="2">
    <source>
        <dbReference type="PROSITE" id="PS00125"/>
    </source>
</evidence>
<sequence>MRFTAPWPIWAWGGRSSDSSVKNNRKPLEMRVAILGDIHGNAAALHAVLDAARNDGVEKLLVTGDLVGYYFSPCTVLELLEPWDKCIVRGNHEAMLAEARVSSLRLADIEARYGSGIRVALDELSDAQLDGLCELPHPMHVMIDACAILLCHGAPWNLDEYIYPDAPQGIVERCIGEARDIVITGHTHYPMLRQIGKRVLVNPGSVGQPRDRQPGAAWALLDSVSGEISLRREYYDMQPLIEEARRRHPELPYLAEVLCRT</sequence>
<dbReference type="InterPro" id="IPR011152">
    <property type="entry name" value="Pesterase_MJ0912"/>
</dbReference>
<comment type="caution">
    <text evidence="3">The sequence shown here is derived from an EMBL/GenBank/DDBJ whole genome shotgun (WGS) entry which is preliminary data.</text>
</comment>
<evidence type="ECO:0000313" key="4">
    <source>
        <dbReference type="Proteomes" id="UP000265955"/>
    </source>
</evidence>
<dbReference type="AlphaFoldDB" id="A0A3A3FVL6"/>
<dbReference type="PIRSF" id="PIRSF000883">
    <property type="entry name" value="Pesterase_MJ0912"/>
    <property type="match status" value="1"/>
</dbReference>
<evidence type="ECO:0000313" key="3">
    <source>
        <dbReference type="EMBL" id="RJF98618.1"/>
    </source>
</evidence>
<gene>
    <name evidence="3" type="ORF">D3871_08935</name>
</gene>
<proteinExistence type="inferred from homology"/>
<dbReference type="InterPro" id="IPR029052">
    <property type="entry name" value="Metallo-depent_PP-like"/>
</dbReference>
<feature type="domain" description="Serine/threonine specific protein phosphatases" evidence="2">
    <location>
        <begin position="88"/>
        <end position="93"/>
    </location>
</feature>
<dbReference type="PROSITE" id="PS00125">
    <property type="entry name" value="SER_THR_PHOSPHATASE"/>
    <property type="match status" value="1"/>
</dbReference>
<dbReference type="Pfam" id="PF12850">
    <property type="entry name" value="Metallophos_2"/>
    <property type="match status" value="1"/>
</dbReference>
<dbReference type="PANTHER" id="PTHR42850:SF2">
    <property type="entry name" value="BLL5683 PROTEIN"/>
    <property type="match status" value="1"/>
</dbReference>
<evidence type="ECO:0000256" key="1">
    <source>
        <dbReference type="ARBA" id="ARBA00008950"/>
    </source>
</evidence>
<dbReference type="SUPFAM" id="SSF56300">
    <property type="entry name" value="Metallo-dependent phosphatases"/>
    <property type="match status" value="1"/>
</dbReference>
<dbReference type="GO" id="GO:0016791">
    <property type="term" value="F:phosphatase activity"/>
    <property type="evidence" value="ECO:0007669"/>
    <property type="project" value="TreeGrafter"/>
</dbReference>
<name>A0A3A3FVL6_9BURK</name>
<dbReference type="GO" id="GO:0005737">
    <property type="term" value="C:cytoplasm"/>
    <property type="evidence" value="ECO:0007669"/>
    <property type="project" value="TreeGrafter"/>
</dbReference>
<dbReference type="InterPro" id="IPR050126">
    <property type="entry name" value="Ap4A_hydrolase"/>
</dbReference>
<dbReference type="PANTHER" id="PTHR42850">
    <property type="entry name" value="METALLOPHOSPHOESTERASE"/>
    <property type="match status" value="1"/>
</dbReference>
<dbReference type="InterPro" id="IPR024654">
    <property type="entry name" value="Calcineurin-like_PHP_lpxH"/>
</dbReference>
<dbReference type="InterPro" id="IPR006186">
    <property type="entry name" value="Ser/Thr-sp_prot-phosphatase"/>
</dbReference>
<keyword evidence="4" id="KW-1185">Reference proteome</keyword>
<accession>A0A3A3FVL6</accession>
<organism evidence="3 4">
    <name type="scientific">Noviherbaspirillum saxi</name>
    <dbReference type="NCBI Taxonomy" id="2320863"/>
    <lineage>
        <taxon>Bacteria</taxon>
        <taxon>Pseudomonadati</taxon>
        <taxon>Pseudomonadota</taxon>
        <taxon>Betaproteobacteria</taxon>
        <taxon>Burkholderiales</taxon>
        <taxon>Oxalobacteraceae</taxon>
        <taxon>Noviherbaspirillum</taxon>
    </lineage>
</organism>
<reference evidence="4" key="1">
    <citation type="submission" date="2018-09" db="EMBL/GenBank/DDBJ databases">
        <authorList>
            <person name="Zhu H."/>
        </authorList>
    </citation>
    <scope>NUCLEOTIDE SEQUENCE [LARGE SCALE GENOMIC DNA]</scope>
    <source>
        <strain evidence="4">K1R23-30</strain>
    </source>
</reference>
<dbReference type="Proteomes" id="UP000265955">
    <property type="component" value="Unassembled WGS sequence"/>
</dbReference>
<dbReference type="Gene3D" id="3.60.21.10">
    <property type="match status" value="1"/>
</dbReference>
<protein>
    <submittedName>
        <fullName evidence="3">Metallophosphoesterase</fullName>
    </submittedName>
</protein>
<dbReference type="EMBL" id="QYUO01000001">
    <property type="protein sequence ID" value="RJF98618.1"/>
    <property type="molecule type" value="Genomic_DNA"/>
</dbReference>
<comment type="similarity">
    <text evidence="1">Belongs to the metallophosphoesterase superfamily. YfcE family.</text>
</comment>